<dbReference type="InterPro" id="IPR037914">
    <property type="entry name" value="SpoVT-AbrB_sf"/>
</dbReference>
<feature type="domain" description="SpoVT-AbrB" evidence="1">
    <location>
        <begin position="4"/>
        <end position="49"/>
    </location>
</feature>
<dbReference type="STRING" id="631362.Thi970DRAFT_03978"/>
<dbReference type="RefSeq" id="WP_009150753.1">
    <property type="nucleotide sequence ID" value="NZ_CP121471.1"/>
</dbReference>
<dbReference type="OrthoDB" id="9811597at2"/>
<dbReference type="InterPro" id="IPR007159">
    <property type="entry name" value="SpoVT-AbrB_dom"/>
</dbReference>
<dbReference type="SMART" id="SM00966">
    <property type="entry name" value="SpoVT_AbrB"/>
    <property type="match status" value="1"/>
</dbReference>
<keyword evidence="3" id="KW-1185">Reference proteome</keyword>
<dbReference type="eggNOG" id="COG2002">
    <property type="taxonomic scope" value="Bacteria"/>
</dbReference>
<reference evidence="3" key="1">
    <citation type="submission" date="2011-06" db="EMBL/GenBank/DDBJ databases">
        <authorList>
            <consortium name="US DOE Joint Genome Institute (JGI-PGF)"/>
            <person name="Lucas S."/>
            <person name="Han J."/>
            <person name="Lapidus A."/>
            <person name="Cheng J.-F."/>
            <person name="Goodwin L."/>
            <person name="Pitluck S."/>
            <person name="Peters L."/>
            <person name="Land M.L."/>
            <person name="Hauser L."/>
            <person name="Vogl K."/>
            <person name="Liu Z."/>
            <person name="Overmann J."/>
            <person name="Frigaard N.-U."/>
            <person name="Bryant D.A."/>
            <person name="Woyke T.J."/>
        </authorList>
    </citation>
    <scope>NUCLEOTIDE SEQUENCE [LARGE SCALE GENOMIC DNA]</scope>
    <source>
        <strain evidence="3">970</strain>
    </source>
</reference>
<gene>
    <name evidence="2" type="ORF">Thi970DRAFT_03978</name>
</gene>
<dbReference type="AlphaFoldDB" id="H8Z4U3"/>
<dbReference type="Pfam" id="PF04014">
    <property type="entry name" value="MazE_antitoxin"/>
    <property type="match status" value="1"/>
</dbReference>
<organism evidence="2 3">
    <name type="scientific">Thiorhodovibrio frisius</name>
    <dbReference type="NCBI Taxonomy" id="631362"/>
    <lineage>
        <taxon>Bacteria</taxon>
        <taxon>Pseudomonadati</taxon>
        <taxon>Pseudomonadota</taxon>
        <taxon>Gammaproteobacteria</taxon>
        <taxon>Chromatiales</taxon>
        <taxon>Chromatiaceae</taxon>
        <taxon>Thiorhodovibrio</taxon>
    </lineage>
</organism>
<dbReference type="SUPFAM" id="SSF89447">
    <property type="entry name" value="AbrB/MazE/MraZ-like"/>
    <property type="match status" value="1"/>
</dbReference>
<dbReference type="EMBL" id="JH603170">
    <property type="protein sequence ID" value="EIC20350.1"/>
    <property type="molecule type" value="Genomic_DNA"/>
</dbReference>
<dbReference type="HOGENOM" id="CLU_158484_8_0_6"/>
<evidence type="ECO:0000313" key="2">
    <source>
        <dbReference type="EMBL" id="EIC20350.1"/>
    </source>
</evidence>
<proteinExistence type="predicted"/>
<protein>
    <submittedName>
        <fullName evidence="2">Regulator of stationary/sporulation gene expression</fullName>
    </submittedName>
</protein>
<name>H8Z4U3_9GAMM</name>
<dbReference type="GO" id="GO:0003677">
    <property type="term" value="F:DNA binding"/>
    <property type="evidence" value="ECO:0007669"/>
    <property type="project" value="InterPro"/>
</dbReference>
<dbReference type="Proteomes" id="UP000002964">
    <property type="component" value="Unassembled WGS sequence"/>
</dbReference>
<sequence>MNIIRLSNKGQIFIPDAVRARHHWETGTELILDDRGDALILRAAKPFAPTRVEDGLGCTGYQGSARTLEEMDAGIESELRRRWREDGAS</sequence>
<evidence type="ECO:0000259" key="1">
    <source>
        <dbReference type="SMART" id="SM00966"/>
    </source>
</evidence>
<reference evidence="2 3" key="2">
    <citation type="submission" date="2011-11" db="EMBL/GenBank/DDBJ databases">
        <authorList>
            <consortium name="US DOE Joint Genome Institute"/>
            <person name="Lucas S."/>
            <person name="Han J."/>
            <person name="Lapidus A."/>
            <person name="Cheng J.-F."/>
            <person name="Goodwin L."/>
            <person name="Pitluck S."/>
            <person name="Peters L."/>
            <person name="Ovchinnikova G."/>
            <person name="Zhang X."/>
            <person name="Detter J.C."/>
            <person name="Han C."/>
            <person name="Tapia R."/>
            <person name="Land M."/>
            <person name="Hauser L."/>
            <person name="Kyrpides N."/>
            <person name="Ivanova N."/>
            <person name="Pagani I."/>
            <person name="Vogl K."/>
            <person name="Liu Z."/>
            <person name="Overmann J."/>
            <person name="Frigaard N.-U."/>
            <person name="Bryant D."/>
            <person name="Woyke T."/>
        </authorList>
    </citation>
    <scope>NUCLEOTIDE SEQUENCE [LARGE SCALE GENOMIC DNA]</scope>
    <source>
        <strain evidence="2 3">970</strain>
    </source>
</reference>
<evidence type="ECO:0000313" key="3">
    <source>
        <dbReference type="Proteomes" id="UP000002964"/>
    </source>
</evidence>
<accession>H8Z4U3</accession>